<protein>
    <submittedName>
        <fullName evidence="2">PTS sugar transporter subunit IIA</fullName>
    </submittedName>
</protein>
<dbReference type="Proteomes" id="UP000635828">
    <property type="component" value="Unassembled WGS sequence"/>
</dbReference>
<organism evidence="2 3">
    <name type="scientific">Anaerostipes hominis</name>
    <name type="common">ex Liu et al. 2021</name>
    <dbReference type="NCBI Taxonomy" id="2763018"/>
    <lineage>
        <taxon>Bacteria</taxon>
        <taxon>Bacillati</taxon>
        <taxon>Bacillota</taxon>
        <taxon>Clostridia</taxon>
        <taxon>Lachnospirales</taxon>
        <taxon>Lachnospiraceae</taxon>
        <taxon>Anaerostipes</taxon>
    </lineage>
</organism>
<sequence>MTAVSSKNIYLATEGSAKDWEEAIWLCGKCMMENGSVSRSFTDSCIEREKEYPTGLPAGIPVAIPHSKAEGIKENCICFLRLDKPVRFYRMDDSEEYIDTRLVFNLAIKGADDHLEFLQKLMQFVLDEGSLEKCSTMKLEDITKFLQTKLG</sequence>
<dbReference type="InterPro" id="IPR051541">
    <property type="entry name" value="PTS_SugarTrans_NitroReg"/>
</dbReference>
<name>A0ABR7FU89_9FIRM</name>
<evidence type="ECO:0000313" key="3">
    <source>
        <dbReference type="Proteomes" id="UP000635828"/>
    </source>
</evidence>
<dbReference type="PANTHER" id="PTHR47738">
    <property type="entry name" value="PTS SYSTEM FRUCTOSE-LIKE EIIA COMPONENT-RELATED"/>
    <property type="match status" value="1"/>
</dbReference>
<dbReference type="PANTHER" id="PTHR47738:SF3">
    <property type="entry name" value="PHOSPHOTRANSFERASE SYSTEM MANNITOL_FRUCTOSE-SPECIFIC IIA DOMAIN CONTAINING PROTEIN"/>
    <property type="match status" value="1"/>
</dbReference>
<dbReference type="InterPro" id="IPR016152">
    <property type="entry name" value="PTrfase/Anion_transptr"/>
</dbReference>
<dbReference type="Gene3D" id="3.40.930.10">
    <property type="entry name" value="Mannitol-specific EII, Chain A"/>
    <property type="match status" value="1"/>
</dbReference>
<dbReference type="InterPro" id="IPR002178">
    <property type="entry name" value="PTS_EIIA_type-2_dom"/>
</dbReference>
<evidence type="ECO:0000313" key="2">
    <source>
        <dbReference type="EMBL" id="MBC5678767.1"/>
    </source>
</evidence>
<dbReference type="CDD" id="cd00211">
    <property type="entry name" value="PTS_IIA_fru"/>
    <property type="match status" value="1"/>
</dbReference>
<proteinExistence type="predicted"/>
<dbReference type="EMBL" id="JACOOS010000021">
    <property type="protein sequence ID" value="MBC5678767.1"/>
    <property type="molecule type" value="Genomic_DNA"/>
</dbReference>
<keyword evidence="2" id="KW-0813">Transport</keyword>
<accession>A0ABR7FU89</accession>
<keyword evidence="3" id="KW-1185">Reference proteome</keyword>
<dbReference type="PROSITE" id="PS51094">
    <property type="entry name" value="PTS_EIIA_TYPE_2"/>
    <property type="match status" value="1"/>
</dbReference>
<dbReference type="SUPFAM" id="SSF55804">
    <property type="entry name" value="Phoshotransferase/anion transport protein"/>
    <property type="match status" value="1"/>
</dbReference>
<reference evidence="2 3" key="1">
    <citation type="submission" date="2020-08" db="EMBL/GenBank/DDBJ databases">
        <title>Genome public.</title>
        <authorList>
            <person name="Liu C."/>
            <person name="Sun Q."/>
        </authorList>
    </citation>
    <scope>NUCLEOTIDE SEQUENCE [LARGE SCALE GENOMIC DNA]</scope>
    <source>
        <strain evidence="2 3">NSJ-7</strain>
    </source>
</reference>
<dbReference type="Pfam" id="PF00359">
    <property type="entry name" value="PTS_EIIA_2"/>
    <property type="match status" value="1"/>
</dbReference>
<keyword evidence="2" id="KW-0762">Sugar transport</keyword>
<comment type="caution">
    <text evidence="2">The sequence shown here is derived from an EMBL/GenBank/DDBJ whole genome shotgun (WGS) entry which is preliminary data.</text>
</comment>
<gene>
    <name evidence="2" type="ORF">H8S22_14650</name>
</gene>
<evidence type="ECO:0000259" key="1">
    <source>
        <dbReference type="PROSITE" id="PS51094"/>
    </source>
</evidence>
<feature type="domain" description="PTS EIIA type-2" evidence="1">
    <location>
        <begin position="2"/>
        <end position="149"/>
    </location>
</feature>